<feature type="transmembrane region" description="Helical" evidence="8">
    <location>
        <begin position="34"/>
        <end position="52"/>
    </location>
</feature>
<keyword evidence="3" id="KW-0813">Transport</keyword>
<evidence type="ECO:0000256" key="3">
    <source>
        <dbReference type="ARBA" id="ARBA00022448"/>
    </source>
</evidence>
<evidence type="ECO:0000256" key="4">
    <source>
        <dbReference type="ARBA" id="ARBA00022475"/>
    </source>
</evidence>
<reference evidence="9 10" key="1">
    <citation type="submission" date="2021-03" db="EMBL/GenBank/DDBJ databases">
        <title>Sequencing the genomes of 1000 actinobacteria strains.</title>
        <authorList>
            <person name="Klenk H.-P."/>
        </authorList>
    </citation>
    <scope>NUCLEOTIDE SEQUENCE [LARGE SCALE GENOMIC DNA]</scope>
    <source>
        <strain evidence="9 10">DSM 24221</strain>
    </source>
</reference>
<keyword evidence="6 8" id="KW-1133">Transmembrane helix</keyword>
<feature type="transmembrane region" description="Helical" evidence="8">
    <location>
        <begin position="6"/>
        <end position="22"/>
    </location>
</feature>
<protein>
    <submittedName>
        <fullName evidence="9">Permease</fullName>
    </submittedName>
</protein>
<keyword evidence="10" id="KW-1185">Reference proteome</keyword>
<keyword evidence="7 8" id="KW-0472">Membrane</keyword>
<dbReference type="Pfam" id="PF03547">
    <property type="entry name" value="Mem_trans"/>
    <property type="match status" value="1"/>
</dbReference>
<evidence type="ECO:0000256" key="6">
    <source>
        <dbReference type="ARBA" id="ARBA00022989"/>
    </source>
</evidence>
<comment type="caution">
    <text evidence="9">The sequence shown here is derived from an EMBL/GenBank/DDBJ whole genome shotgun (WGS) entry which is preliminary data.</text>
</comment>
<feature type="transmembrane region" description="Helical" evidence="8">
    <location>
        <begin position="58"/>
        <end position="81"/>
    </location>
</feature>
<feature type="transmembrane region" description="Helical" evidence="8">
    <location>
        <begin position="253"/>
        <end position="274"/>
    </location>
</feature>
<feature type="transmembrane region" description="Helical" evidence="8">
    <location>
        <begin position="286"/>
        <end position="306"/>
    </location>
</feature>
<evidence type="ECO:0000256" key="7">
    <source>
        <dbReference type="ARBA" id="ARBA00023136"/>
    </source>
</evidence>
<dbReference type="EMBL" id="JAGIOL010000001">
    <property type="protein sequence ID" value="MBP2435616.1"/>
    <property type="molecule type" value="Genomic_DNA"/>
</dbReference>
<dbReference type="InterPro" id="IPR004776">
    <property type="entry name" value="Mem_transp_PIN-like"/>
</dbReference>
<keyword evidence="4" id="KW-1003">Cell membrane</keyword>
<dbReference type="Proteomes" id="UP001519362">
    <property type="component" value="Unassembled WGS sequence"/>
</dbReference>
<gene>
    <name evidence="9" type="ORF">JOF34_000202</name>
</gene>
<organism evidence="9 10">
    <name type="scientific">Microbacterium amylolyticum</name>
    <dbReference type="NCBI Taxonomy" id="936337"/>
    <lineage>
        <taxon>Bacteria</taxon>
        <taxon>Bacillati</taxon>
        <taxon>Actinomycetota</taxon>
        <taxon>Actinomycetes</taxon>
        <taxon>Micrococcales</taxon>
        <taxon>Microbacteriaceae</taxon>
        <taxon>Microbacterium</taxon>
    </lineage>
</organism>
<accession>A0ABS4ZGL8</accession>
<feature type="transmembrane region" description="Helical" evidence="8">
    <location>
        <begin position="192"/>
        <end position="212"/>
    </location>
</feature>
<name>A0ABS4ZGL8_9MICO</name>
<comment type="similarity">
    <text evidence="2">Belongs to the auxin efflux carrier (TC 2.A.69) family.</text>
</comment>
<comment type="subcellular location">
    <subcellularLocation>
        <location evidence="1">Cell membrane</location>
        <topology evidence="1">Multi-pass membrane protein</topology>
    </subcellularLocation>
</comment>
<feature type="transmembrane region" description="Helical" evidence="8">
    <location>
        <begin position="165"/>
        <end position="186"/>
    </location>
</feature>
<feature type="transmembrane region" description="Helical" evidence="8">
    <location>
        <begin position="224"/>
        <end position="247"/>
    </location>
</feature>
<evidence type="ECO:0000256" key="8">
    <source>
        <dbReference type="SAM" id="Phobius"/>
    </source>
</evidence>
<proteinExistence type="inferred from homology"/>
<dbReference type="RefSeq" id="WP_165132374.1">
    <property type="nucleotide sequence ID" value="NZ_CP049253.1"/>
</dbReference>
<evidence type="ECO:0000256" key="1">
    <source>
        <dbReference type="ARBA" id="ARBA00004651"/>
    </source>
</evidence>
<keyword evidence="5 8" id="KW-0812">Transmembrane</keyword>
<dbReference type="InterPro" id="IPR038770">
    <property type="entry name" value="Na+/solute_symporter_sf"/>
</dbReference>
<sequence length="307" mass="32198">MIGVLTGFAVVGVAITIGYVIGRIGLLGDNGGAVLGRLAFFVLNPFLLFVVLSEADVASLFSALLPASAVTAAVIFLIYGLTAKLLWRRSWGDTLMGALSSGQVNGNNVGIPISTYVLGSAAYAAPVVLLQQLVFTPISLAILDGISSGETRWWRALGRGFRNPLVIGSITGVAVSISGVELPAIVMEPIAFIAHAAVPIILISFGMSLTGQRALTTRGTRRDVILATTLKTFVMPVAAYVVGRFIFGLDGHALLVVVVLGALPTAQNIFNYAQRYGIGYTLSRDAVFLTTFLCVPVLFVAVVLLGT</sequence>
<evidence type="ECO:0000313" key="9">
    <source>
        <dbReference type="EMBL" id="MBP2435616.1"/>
    </source>
</evidence>
<dbReference type="Gene3D" id="1.20.1530.20">
    <property type="match status" value="1"/>
</dbReference>
<evidence type="ECO:0000313" key="10">
    <source>
        <dbReference type="Proteomes" id="UP001519362"/>
    </source>
</evidence>
<evidence type="ECO:0000256" key="2">
    <source>
        <dbReference type="ARBA" id="ARBA00010145"/>
    </source>
</evidence>
<dbReference type="PANTHER" id="PTHR36838">
    <property type="entry name" value="AUXIN EFFLUX CARRIER FAMILY PROTEIN"/>
    <property type="match status" value="1"/>
</dbReference>
<evidence type="ECO:0000256" key="5">
    <source>
        <dbReference type="ARBA" id="ARBA00022692"/>
    </source>
</evidence>
<dbReference type="PANTHER" id="PTHR36838:SF1">
    <property type="entry name" value="SLR1864 PROTEIN"/>
    <property type="match status" value="1"/>
</dbReference>